<dbReference type="AlphaFoldDB" id="A0A061RVM6"/>
<dbReference type="EMBL" id="GBEZ01011001">
    <property type="protein sequence ID" value="JAC74740.1"/>
    <property type="molecule type" value="Transcribed_RNA"/>
</dbReference>
<sequence length="57" mass="6169">MAATPRPDLGPCWILGVVGSVGSRSLIRSLLVRPSDQMLSASIPYGQLYCFLYPLDS</sequence>
<evidence type="ECO:0000313" key="1">
    <source>
        <dbReference type="EMBL" id="JAC74740.1"/>
    </source>
</evidence>
<name>A0A061RVM6_9CHLO</name>
<accession>A0A061RVM6</accession>
<gene>
    <name evidence="1" type="ORF">TSPGSL018_25133</name>
</gene>
<protein>
    <submittedName>
        <fullName evidence="1">Uncharacterized protein</fullName>
    </submittedName>
</protein>
<reference evidence="1" key="1">
    <citation type="submission" date="2014-05" db="EMBL/GenBank/DDBJ databases">
        <title>The transcriptome of the halophilic microalga Tetraselmis sp. GSL018 isolated from the Great Salt Lake, Utah.</title>
        <authorList>
            <person name="Jinkerson R.E."/>
            <person name="D'Adamo S."/>
            <person name="Posewitz M.C."/>
        </authorList>
    </citation>
    <scope>NUCLEOTIDE SEQUENCE</scope>
    <source>
        <strain evidence="1">GSL018</strain>
    </source>
</reference>
<feature type="non-terminal residue" evidence="1">
    <location>
        <position position="57"/>
    </location>
</feature>
<organism evidence="1">
    <name type="scientific">Tetraselmis sp. GSL018</name>
    <dbReference type="NCBI Taxonomy" id="582737"/>
    <lineage>
        <taxon>Eukaryota</taxon>
        <taxon>Viridiplantae</taxon>
        <taxon>Chlorophyta</taxon>
        <taxon>core chlorophytes</taxon>
        <taxon>Chlorodendrophyceae</taxon>
        <taxon>Chlorodendrales</taxon>
        <taxon>Chlorodendraceae</taxon>
        <taxon>Tetraselmis</taxon>
    </lineage>
</organism>
<proteinExistence type="predicted"/>